<dbReference type="SUPFAM" id="SSF48264">
    <property type="entry name" value="Cytochrome P450"/>
    <property type="match status" value="1"/>
</dbReference>
<dbReference type="PANTHER" id="PTHR46206">
    <property type="entry name" value="CYTOCHROME P450"/>
    <property type="match status" value="1"/>
</dbReference>
<keyword evidence="4 7" id="KW-0560">Oxidoreductase</keyword>
<evidence type="ECO:0000256" key="5">
    <source>
        <dbReference type="ARBA" id="ARBA00023004"/>
    </source>
</evidence>
<accession>A0A5C3KU77</accession>
<dbReference type="AlphaFoldDB" id="A0A5C3KU77"/>
<dbReference type="PRINTS" id="PR00385">
    <property type="entry name" value="P450"/>
</dbReference>
<dbReference type="Pfam" id="PF00067">
    <property type="entry name" value="p450"/>
    <property type="match status" value="1"/>
</dbReference>
<dbReference type="InterPro" id="IPR001128">
    <property type="entry name" value="Cyt_P450"/>
</dbReference>
<organism evidence="9 10">
    <name type="scientific">Coprinopsis marcescibilis</name>
    <name type="common">Agaric fungus</name>
    <name type="synonym">Psathyrella marcescibilis</name>
    <dbReference type="NCBI Taxonomy" id="230819"/>
    <lineage>
        <taxon>Eukaryota</taxon>
        <taxon>Fungi</taxon>
        <taxon>Dikarya</taxon>
        <taxon>Basidiomycota</taxon>
        <taxon>Agaricomycotina</taxon>
        <taxon>Agaricomycetes</taxon>
        <taxon>Agaricomycetidae</taxon>
        <taxon>Agaricales</taxon>
        <taxon>Agaricineae</taxon>
        <taxon>Psathyrellaceae</taxon>
        <taxon>Coprinopsis</taxon>
    </lineage>
</organism>
<feature type="transmembrane region" description="Helical" evidence="8">
    <location>
        <begin position="20"/>
        <end position="36"/>
    </location>
</feature>
<reference evidence="9 10" key="1">
    <citation type="journal article" date="2019" name="Nat. Ecol. Evol.">
        <title>Megaphylogeny resolves global patterns of mushroom evolution.</title>
        <authorList>
            <person name="Varga T."/>
            <person name="Krizsan K."/>
            <person name="Foldi C."/>
            <person name="Dima B."/>
            <person name="Sanchez-Garcia M."/>
            <person name="Sanchez-Ramirez S."/>
            <person name="Szollosi G.J."/>
            <person name="Szarkandi J.G."/>
            <person name="Papp V."/>
            <person name="Albert L."/>
            <person name="Andreopoulos W."/>
            <person name="Angelini C."/>
            <person name="Antonin V."/>
            <person name="Barry K.W."/>
            <person name="Bougher N.L."/>
            <person name="Buchanan P."/>
            <person name="Buyck B."/>
            <person name="Bense V."/>
            <person name="Catcheside P."/>
            <person name="Chovatia M."/>
            <person name="Cooper J."/>
            <person name="Damon W."/>
            <person name="Desjardin D."/>
            <person name="Finy P."/>
            <person name="Geml J."/>
            <person name="Haridas S."/>
            <person name="Hughes K."/>
            <person name="Justo A."/>
            <person name="Karasinski D."/>
            <person name="Kautmanova I."/>
            <person name="Kiss B."/>
            <person name="Kocsube S."/>
            <person name="Kotiranta H."/>
            <person name="LaButti K.M."/>
            <person name="Lechner B.E."/>
            <person name="Liimatainen K."/>
            <person name="Lipzen A."/>
            <person name="Lukacs Z."/>
            <person name="Mihaltcheva S."/>
            <person name="Morgado L.N."/>
            <person name="Niskanen T."/>
            <person name="Noordeloos M.E."/>
            <person name="Ohm R.A."/>
            <person name="Ortiz-Santana B."/>
            <person name="Ovrebo C."/>
            <person name="Racz N."/>
            <person name="Riley R."/>
            <person name="Savchenko A."/>
            <person name="Shiryaev A."/>
            <person name="Soop K."/>
            <person name="Spirin V."/>
            <person name="Szebenyi C."/>
            <person name="Tomsovsky M."/>
            <person name="Tulloss R.E."/>
            <person name="Uehling J."/>
            <person name="Grigoriev I.V."/>
            <person name="Vagvolgyi C."/>
            <person name="Papp T."/>
            <person name="Martin F.M."/>
            <person name="Miettinen O."/>
            <person name="Hibbett D.S."/>
            <person name="Nagy L.G."/>
        </authorList>
    </citation>
    <scope>NUCLEOTIDE SEQUENCE [LARGE SCALE GENOMIC DNA]</scope>
    <source>
        <strain evidence="9 10">CBS 121175</strain>
    </source>
</reference>
<name>A0A5C3KU77_COPMA</name>
<keyword evidence="6 7" id="KW-0349">Heme</keyword>
<dbReference type="PRINTS" id="PR00465">
    <property type="entry name" value="EP450IV"/>
</dbReference>
<evidence type="ECO:0000313" key="10">
    <source>
        <dbReference type="Proteomes" id="UP000307440"/>
    </source>
</evidence>
<evidence type="ECO:0000313" key="9">
    <source>
        <dbReference type="EMBL" id="TFK19408.1"/>
    </source>
</evidence>
<keyword evidence="3 6" id="KW-0479">Metal-binding</keyword>
<dbReference type="EMBL" id="ML210342">
    <property type="protein sequence ID" value="TFK19408.1"/>
    <property type="molecule type" value="Genomic_DNA"/>
</dbReference>
<feature type="binding site" description="axial binding residue" evidence="6">
    <location>
        <position position="451"/>
    </location>
    <ligand>
        <name>heme</name>
        <dbReference type="ChEBI" id="CHEBI:30413"/>
    </ligand>
    <ligandPart>
        <name>Fe</name>
        <dbReference type="ChEBI" id="CHEBI:18248"/>
    </ligandPart>
</feature>
<comment type="similarity">
    <text evidence="2 7">Belongs to the cytochrome P450 family.</text>
</comment>
<dbReference type="InterPro" id="IPR036396">
    <property type="entry name" value="Cyt_P450_sf"/>
</dbReference>
<keyword evidence="8" id="KW-0812">Transmembrane</keyword>
<evidence type="ECO:0000256" key="1">
    <source>
        <dbReference type="ARBA" id="ARBA00001971"/>
    </source>
</evidence>
<evidence type="ECO:0000256" key="8">
    <source>
        <dbReference type="SAM" id="Phobius"/>
    </source>
</evidence>
<keyword evidence="10" id="KW-1185">Reference proteome</keyword>
<dbReference type="OrthoDB" id="1844152at2759"/>
<dbReference type="Proteomes" id="UP000307440">
    <property type="component" value="Unassembled WGS sequence"/>
</dbReference>
<evidence type="ECO:0000256" key="7">
    <source>
        <dbReference type="RuleBase" id="RU000461"/>
    </source>
</evidence>
<dbReference type="GO" id="GO:0004497">
    <property type="term" value="F:monooxygenase activity"/>
    <property type="evidence" value="ECO:0007669"/>
    <property type="project" value="UniProtKB-KW"/>
</dbReference>
<gene>
    <name evidence="9" type="ORF">FA15DRAFT_648399</name>
</gene>
<dbReference type="GO" id="GO:0016705">
    <property type="term" value="F:oxidoreductase activity, acting on paired donors, with incorporation or reduction of molecular oxygen"/>
    <property type="evidence" value="ECO:0007669"/>
    <property type="project" value="InterPro"/>
</dbReference>
<comment type="cofactor">
    <cofactor evidence="1 6">
        <name>heme</name>
        <dbReference type="ChEBI" id="CHEBI:30413"/>
    </cofactor>
</comment>
<keyword evidence="7" id="KW-0503">Monooxygenase</keyword>
<sequence>MATWAQTLSGSDGGLLQQTSSTYVLVATGILAYVVYSKQETWKLRHIENAGSSSPLYFVDAVRYMINGKNFVTNAVQKMVKIPTLDGWVVLLRGEDVIDEWRKLPDDILGMDQAQHNTLQTRYTMSERIVSNPYHVPIVQSQWRRAIPRLIPDVKEEVEVAFETYVPTPASSEDGWTEIDPQKLFPKVICRASNRVIVGKPLCRNEEFIENNVQYTFDIFTTAYTLRLFPRFIQPLIGALFRTKEKNIDRCLKHVRPLIQERKKRLESKQDEEDDEPGNFLSWIMEDAKDPQDANEREWAVRVLVLNFVAVHTTSTTVSQSILDLAVHPECHDILRTEAQEAVDRYGWTKEGLDNMVRIDSFIKESQRLRPVGFALVERVLMQDHTFVNGVTIPKGTTLAVDIDDRNQQYPDPDVFQPWKFYDLQQKTQKPASITAITPEFLSFGYGRHACPGRYFAAAEFKIVMAYLLLNYDVRLKGEERLPDMFVGPGRIPNPKERLLLRRRT</sequence>
<evidence type="ECO:0000256" key="2">
    <source>
        <dbReference type="ARBA" id="ARBA00010617"/>
    </source>
</evidence>
<proteinExistence type="inferred from homology"/>
<dbReference type="GO" id="GO:0005506">
    <property type="term" value="F:iron ion binding"/>
    <property type="evidence" value="ECO:0007669"/>
    <property type="project" value="InterPro"/>
</dbReference>
<dbReference type="Gene3D" id="1.10.630.10">
    <property type="entry name" value="Cytochrome P450"/>
    <property type="match status" value="1"/>
</dbReference>
<protein>
    <submittedName>
        <fullName evidence="9">Cytochrome P450</fullName>
    </submittedName>
</protein>
<evidence type="ECO:0000256" key="6">
    <source>
        <dbReference type="PIRSR" id="PIRSR602403-1"/>
    </source>
</evidence>
<dbReference type="GO" id="GO:0020037">
    <property type="term" value="F:heme binding"/>
    <property type="evidence" value="ECO:0007669"/>
    <property type="project" value="InterPro"/>
</dbReference>
<dbReference type="InterPro" id="IPR017972">
    <property type="entry name" value="Cyt_P450_CS"/>
</dbReference>
<dbReference type="PROSITE" id="PS00086">
    <property type="entry name" value="CYTOCHROME_P450"/>
    <property type="match status" value="1"/>
</dbReference>
<evidence type="ECO:0000256" key="4">
    <source>
        <dbReference type="ARBA" id="ARBA00023002"/>
    </source>
</evidence>
<keyword evidence="8" id="KW-0472">Membrane</keyword>
<evidence type="ECO:0000256" key="3">
    <source>
        <dbReference type="ARBA" id="ARBA00022723"/>
    </source>
</evidence>
<dbReference type="STRING" id="230819.A0A5C3KU77"/>
<dbReference type="InterPro" id="IPR002403">
    <property type="entry name" value="Cyt_P450_E_grp-IV"/>
</dbReference>
<dbReference type="CDD" id="cd11041">
    <property type="entry name" value="CYP503A1-like"/>
    <property type="match status" value="1"/>
</dbReference>
<keyword evidence="8" id="KW-1133">Transmembrane helix</keyword>
<keyword evidence="5 6" id="KW-0408">Iron</keyword>